<dbReference type="Proteomes" id="UP000078542">
    <property type="component" value="Unassembled WGS sequence"/>
</dbReference>
<dbReference type="SUPFAM" id="SSF53098">
    <property type="entry name" value="Ribonuclease H-like"/>
    <property type="match status" value="1"/>
</dbReference>
<dbReference type="PANTHER" id="PTHR47611">
    <property type="entry name" value="HAT DIMERISATION DOMAIN, C-TERMINAL"/>
    <property type="match status" value="1"/>
</dbReference>
<dbReference type="PANTHER" id="PTHR47611:SF1">
    <property type="entry name" value="CCHC-TYPE DOMAIN-CONTAINING PROTEIN"/>
    <property type="match status" value="1"/>
</dbReference>
<evidence type="ECO:0000259" key="1">
    <source>
        <dbReference type="Pfam" id="PF05699"/>
    </source>
</evidence>
<reference evidence="2 3" key="1">
    <citation type="submission" date="2016-03" db="EMBL/GenBank/DDBJ databases">
        <title>Cyphomyrmex costatus WGS genome.</title>
        <authorList>
            <person name="Nygaard S."/>
            <person name="Hu H."/>
            <person name="Boomsma J."/>
            <person name="Zhang G."/>
        </authorList>
    </citation>
    <scope>NUCLEOTIDE SEQUENCE [LARGE SCALE GENOMIC DNA]</scope>
    <source>
        <strain evidence="2">MS0001</strain>
        <tissue evidence="2">Whole body</tissue>
    </source>
</reference>
<accession>A0A151I9C2</accession>
<dbReference type="InterPro" id="IPR012337">
    <property type="entry name" value="RNaseH-like_sf"/>
</dbReference>
<sequence length="284" mass="33156">MILMGNSVDLWHVTCASHSGNLLAKSLVNSKYAESVNRLLREFKQPGPEKEIIERGGQKIILACETRWCSYRDAFRCCLKNLSIMRQIIKDKTITIKTECSKILFSEDFETTLQDYILIFDPVCTLINKSLRPSILTANFLHPTYKGKKFMHIEKYRCEVYNFLSKELNVKNLCDHLGIQAFLHGTDIFKILDSKNLTFPHTYWFMASKKYPDLAELADKLMKIPASSAQIERLFSQWSFVHSDIRNRLTTERSQKLIEIYYSLKMSNRCDKYIDDNVDITYDD</sequence>
<dbReference type="Pfam" id="PF05699">
    <property type="entry name" value="Dimer_Tnp_hAT"/>
    <property type="match status" value="1"/>
</dbReference>
<dbReference type="EMBL" id="KQ978288">
    <property type="protein sequence ID" value="KYM95571.1"/>
    <property type="molecule type" value="Genomic_DNA"/>
</dbReference>
<organism evidence="2 3">
    <name type="scientific">Cyphomyrmex costatus</name>
    <dbReference type="NCBI Taxonomy" id="456900"/>
    <lineage>
        <taxon>Eukaryota</taxon>
        <taxon>Metazoa</taxon>
        <taxon>Ecdysozoa</taxon>
        <taxon>Arthropoda</taxon>
        <taxon>Hexapoda</taxon>
        <taxon>Insecta</taxon>
        <taxon>Pterygota</taxon>
        <taxon>Neoptera</taxon>
        <taxon>Endopterygota</taxon>
        <taxon>Hymenoptera</taxon>
        <taxon>Apocrita</taxon>
        <taxon>Aculeata</taxon>
        <taxon>Formicoidea</taxon>
        <taxon>Formicidae</taxon>
        <taxon>Myrmicinae</taxon>
        <taxon>Cyphomyrmex</taxon>
    </lineage>
</organism>
<gene>
    <name evidence="2" type="ORF">ALC62_13782</name>
</gene>
<keyword evidence="3" id="KW-1185">Reference proteome</keyword>
<dbReference type="InterPro" id="IPR008906">
    <property type="entry name" value="HATC_C_dom"/>
</dbReference>
<name>A0A151I9C2_9HYME</name>
<feature type="domain" description="HAT C-terminal dimerisation" evidence="1">
    <location>
        <begin position="200"/>
        <end position="260"/>
    </location>
</feature>
<dbReference type="GO" id="GO:0046983">
    <property type="term" value="F:protein dimerization activity"/>
    <property type="evidence" value="ECO:0007669"/>
    <property type="project" value="InterPro"/>
</dbReference>
<protein>
    <recommendedName>
        <fullName evidence="1">HAT C-terminal dimerisation domain-containing protein</fullName>
    </recommendedName>
</protein>
<proteinExistence type="predicted"/>
<dbReference type="AlphaFoldDB" id="A0A151I9C2"/>
<evidence type="ECO:0000313" key="2">
    <source>
        <dbReference type="EMBL" id="KYM95571.1"/>
    </source>
</evidence>
<evidence type="ECO:0000313" key="3">
    <source>
        <dbReference type="Proteomes" id="UP000078542"/>
    </source>
</evidence>